<feature type="domain" description="T-Q ester bond containing" evidence="8">
    <location>
        <begin position="1127"/>
        <end position="1243"/>
    </location>
</feature>
<dbReference type="InterPro" id="IPR041100">
    <property type="entry name" value="TQ"/>
</dbReference>
<evidence type="ECO:0000256" key="3">
    <source>
        <dbReference type="ARBA" id="ARBA00022729"/>
    </source>
</evidence>
<dbReference type="Gene3D" id="2.60.40.10">
    <property type="entry name" value="Immunoglobulins"/>
    <property type="match status" value="6"/>
</dbReference>
<feature type="transmembrane region" description="Helical" evidence="5">
    <location>
        <begin position="1349"/>
        <end position="1367"/>
    </location>
</feature>
<feature type="region of interest" description="Disordered" evidence="4">
    <location>
        <begin position="136"/>
        <end position="186"/>
    </location>
</feature>
<evidence type="ECO:0000313" key="9">
    <source>
        <dbReference type="EMBL" id="CAH2762046.1"/>
    </source>
</evidence>
<name>A0AAU9VG31_9FIRM</name>
<dbReference type="NCBIfam" id="NF033903">
    <property type="entry name" value="VaFE_rpt"/>
    <property type="match status" value="2"/>
</dbReference>
<feature type="chain" id="PRO_5043650634" evidence="6">
    <location>
        <begin position="29"/>
        <end position="1504"/>
    </location>
</feature>
<sequence length="1504" mass="169444">MQKTIKKFGISLLTFLLVITGFVTNVSADNGEVYHNDDMSVVVMVSRTIKDDTVTLDFDTKTTEDITIKEFKIADDSLQKQDHRYAYVVGENGNYKFTVEYTRNLLLEKENEENKIIERQEKFEFSLDVDELEEKNETNIEASQDVELELDEDSHSELKEEQKQEHLKTEEHESVHDKTAPTSSNSQKIIQDISVTVLENGTRTLSALPNMNDLDKFINEDEYICINNETGVISIERLVKPQPAIRRFRRSIGNVVTTGQKVIPAGETITVTWRADRSFYWQLWGGISELFVNGNRAYCLEPSIFDQVATNNASFTTLDSVNGVRVHPDGRLAFTPSSKQRINLELIANYGYKYPGHQTMRYEWATKKLIWNEMGWDVTGGPNVDTEMAEIRSLIAQHNDKPSWHGQSRKVKKGQVIDLSEAGLNKYSVNDKLTHGLEIIKDSGNTLKVRVVEKDARLVIRKKGGSEQGTSYVYSDGHSQKVAHFRFQDPTDANIKFEIKTENISFKKTDTNGSPVAGVVIETSYQSDMSGQTWKRTTDKNGQFVSRDWETDRMMYYREVSAPAPYVVDPTIKSHRVVEGENKNIISMVNKFQRSNITLTKIENDWDQNFPENKGKKLSGASIELYAKEDIYEGSHRVYQAGDLLGTKVTDSTGKVVFKNVPIGQYYAKETKAPEGYVLFQGQWDISIKYDGGKPTVKVTETGKTVTNQVIYGQAKLIKTDGNRKLLGGVVFGVYRLDGTLVEEKTSDANGEILTSNLRYGDYYFKEHQSLSNYWPDETPVYFSIQQHKEVKHVTMANKQVLVHLEWSKTNEDGMPLEGVGFKVKNTKTNEFVTLSYADGKKVVEEDIWFTDAQGDVFIKGLIEAGEYELVEVEPLDGYQVIQPLKFTVDNKQNYIDLGALIGLSLNVGDVVNEWNRGNLKITKCDIDTKEALSNFGFKLYDMKNNLIGYYETGADGTVSIDNLKYGTYVVEEVKVGGDYGIDPQKARQEVFIEEHGKTYEVTFENKHADIKTNASFVACDKENPDIVTLVDVVKYTDLQVGKEYVLDGTLMYKDIQKPVKIDYEIVKGQTVFTPTSKDGSIEVKFTLDASKLEAKTLVVFEDLSREKQSVVVHHDINDIDQTVTIPEIGTSLTYTNRDKETPNIVTLTDKVRYNDLVLGKEYTVKGQLQDGLTGLPLLIDGKTVDGETTFIANQKDGFVDVTFTFDQNKLETEKIVAFENLYEKERLIAVHADLEDKDQTIEIITYRILKKDIDTKEVLKEAEFTRYDLDGNIIEVLNTDEKGVVEFKLFKGEVNTAKETGAPLGYKLSDEVVTMDTNVSEDGSLFVIEYYNELLPDDALPATGVSNSFTIVATILVMLGGIFIALNKLFNKRKVNVVGSTTIKNKPTNWFKNILNGFAVLATSAIVLGISTVSVRADVIDDLNSLWNNSKRNIGRLLTLIGTVITSIATVVLFIAFVILLFNFVMSRRRGEDTSEKMMPLFGVLIGFAIVIALSAFGWASLI</sequence>
<dbReference type="Pfam" id="PF18202">
    <property type="entry name" value="TQ"/>
    <property type="match status" value="2"/>
</dbReference>
<evidence type="ECO:0000256" key="2">
    <source>
        <dbReference type="ARBA" id="ARBA00022525"/>
    </source>
</evidence>
<feature type="domain" description="SpaA-like prealbumin fold" evidence="7">
    <location>
        <begin position="805"/>
        <end position="895"/>
    </location>
</feature>
<dbReference type="Gene3D" id="2.60.40.3930">
    <property type="match status" value="2"/>
</dbReference>
<evidence type="ECO:0000256" key="5">
    <source>
        <dbReference type="SAM" id="Phobius"/>
    </source>
</evidence>
<feature type="transmembrane region" description="Helical" evidence="5">
    <location>
        <begin position="1395"/>
        <end position="1418"/>
    </location>
</feature>
<feature type="domain" description="SpaA-like prealbumin fold" evidence="7">
    <location>
        <begin position="503"/>
        <end position="590"/>
    </location>
</feature>
<dbReference type="InterPro" id="IPR041033">
    <property type="entry name" value="SpaA_PFL_dom_1"/>
</dbReference>
<dbReference type="Proteomes" id="UP001154111">
    <property type="component" value="Chromosome"/>
</dbReference>
<evidence type="ECO:0000313" key="12">
    <source>
        <dbReference type="Proteomes" id="UP001154111"/>
    </source>
</evidence>
<keyword evidence="5" id="KW-1133">Transmembrane helix</keyword>
<proteinExistence type="inferred from homology"/>
<dbReference type="InterPro" id="IPR013783">
    <property type="entry name" value="Ig-like_fold"/>
</dbReference>
<dbReference type="Proteomes" id="UP001154095">
    <property type="component" value="Chromosome"/>
</dbReference>
<dbReference type="EMBL" id="OW659496">
    <property type="protein sequence ID" value="CAH2762046.1"/>
    <property type="molecule type" value="Genomic_DNA"/>
</dbReference>
<organism evidence="10 12">
    <name type="scientific">Erysipelothrix amsterdamensis</name>
    <dbReference type="NCBI Taxonomy" id="2929157"/>
    <lineage>
        <taxon>Bacteria</taxon>
        <taxon>Bacillati</taxon>
        <taxon>Bacillota</taxon>
        <taxon>Erysipelotrichia</taxon>
        <taxon>Erysipelotrichales</taxon>
        <taxon>Erysipelotrichaceae</taxon>
        <taxon>Erysipelothrix</taxon>
    </lineage>
</organism>
<reference evidence="10" key="1">
    <citation type="submission" date="2022-04" db="EMBL/GenBank/DDBJ databases">
        <authorList>
            <person name="Forde T."/>
        </authorList>
    </citation>
    <scope>NUCLEOTIDE SEQUENCE</scope>
    <source>
        <strain evidence="10">A18Y016a</strain>
        <strain evidence="9">A18Y020d</strain>
    </source>
</reference>
<evidence type="ECO:0000256" key="1">
    <source>
        <dbReference type="ARBA" id="ARBA00007257"/>
    </source>
</evidence>
<evidence type="ECO:0000256" key="6">
    <source>
        <dbReference type="SAM" id="SignalP"/>
    </source>
</evidence>
<keyword evidence="5" id="KW-0472">Membrane</keyword>
<feature type="signal peptide" evidence="6">
    <location>
        <begin position="1"/>
        <end position="28"/>
    </location>
</feature>
<evidence type="ECO:0000313" key="10">
    <source>
        <dbReference type="EMBL" id="CAH2762061.1"/>
    </source>
</evidence>
<keyword evidence="2" id="KW-0964">Secreted</keyword>
<evidence type="ECO:0000259" key="7">
    <source>
        <dbReference type="Pfam" id="PF17802"/>
    </source>
</evidence>
<dbReference type="Pfam" id="PF17802">
    <property type="entry name" value="SpaA"/>
    <property type="match status" value="6"/>
</dbReference>
<keyword evidence="5" id="KW-0812">Transmembrane</keyword>
<feature type="domain" description="T-Q ester bond containing" evidence="8">
    <location>
        <begin position="1026"/>
        <end position="1125"/>
    </location>
</feature>
<evidence type="ECO:0000313" key="11">
    <source>
        <dbReference type="Proteomes" id="UP001154095"/>
    </source>
</evidence>
<evidence type="ECO:0000259" key="8">
    <source>
        <dbReference type="Pfam" id="PF18202"/>
    </source>
</evidence>
<comment type="similarity">
    <text evidence="1">Belongs to the serine-aspartate repeat-containing protein (SDr) family.</text>
</comment>
<feature type="domain" description="SpaA-like prealbumin fold" evidence="7">
    <location>
        <begin position="1247"/>
        <end position="1328"/>
    </location>
</feature>
<protein>
    <submittedName>
        <fullName evidence="10">VaFE repeat-containing surface-anchored protein</fullName>
    </submittedName>
</protein>
<dbReference type="RefSeq" id="WP_254006358.1">
    <property type="nucleotide sequence ID" value="NZ_OW659477.1"/>
</dbReference>
<dbReference type="EMBL" id="OW659477">
    <property type="protein sequence ID" value="CAH2762061.1"/>
    <property type="molecule type" value="Genomic_DNA"/>
</dbReference>
<gene>
    <name evidence="10" type="ORF">ERYAMS2_01018</name>
    <name evidence="9" type="ORF">ERYAMS_00725</name>
</gene>
<dbReference type="PANTHER" id="PTHR36108">
    <property type="entry name" value="COLOSSIN-B-RELATED"/>
    <property type="match status" value="1"/>
</dbReference>
<evidence type="ECO:0000256" key="4">
    <source>
        <dbReference type="SAM" id="MobiDB-lite"/>
    </source>
</evidence>
<dbReference type="PANTHER" id="PTHR36108:SF13">
    <property type="entry name" value="COLOSSIN-B-RELATED"/>
    <property type="match status" value="1"/>
</dbReference>
<feature type="transmembrane region" description="Helical" evidence="5">
    <location>
        <begin position="1479"/>
        <end position="1501"/>
    </location>
</feature>
<dbReference type="SUPFAM" id="SSF49478">
    <property type="entry name" value="Cna protein B-type domain"/>
    <property type="match status" value="3"/>
</dbReference>
<feature type="domain" description="SpaA-like prealbumin fold" evidence="7">
    <location>
        <begin position="612"/>
        <end position="701"/>
    </location>
</feature>
<feature type="domain" description="SpaA-like prealbumin fold" evidence="7">
    <location>
        <begin position="714"/>
        <end position="799"/>
    </location>
</feature>
<feature type="compositionally biased region" description="Basic and acidic residues" evidence="4">
    <location>
        <begin position="153"/>
        <end position="179"/>
    </location>
</feature>
<feature type="transmembrane region" description="Helical" evidence="5">
    <location>
        <begin position="1438"/>
        <end position="1467"/>
    </location>
</feature>
<keyword evidence="3 6" id="KW-0732">Signal</keyword>
<feature type="domain" description="SpaA-like prealbumin fold" evidence="7">
    <location>
        <begin position="918"/>
        <end position="1007"/>
    </location>
</feature>
<keyword evidence="11" id="KW-1185">Reference proteome</keyword>
<accession>A0AAU9VG31</accession>